<dbReference type="PANTHER" id="PTHR11864">
    <property type="entry name" value="PRE-MRNA-PROCESSING PROTEIN PRP40"/>
    <property type="match status" value="1"/>
</dbReference>
<dbReference type="InterPro" id="IPR036517">
    <property type="entry name" value="FF_domain_sf"/>
</dbReference>
<proteinExistence type="predicted"/>
<dbReference type="Gene3D" id="1.10.10.440">
    <property type="entry name" value="FF domain"/>
    <property type="match status" value="5"/>
</dbReference>
<dbReference type="PROSITE" id="PS01159">
    <property type="entry name" value="WW_DOMAIN_1"/>
    <property type="match status" value="2"/>
</dbReference>
<dbReference type="AlphaFoldDB" id="A0A2K3QAC4"/>
<dbReference type="SUPFAM" id="SSF51045">
    <property type="entry name" value="WW domain"/>
    <property type="match status" value="2"/>
</dbReference>
<comment type="subcellular location">
    <subcellularLocation>
        <location evidence="1">Nucleus</location>
    </subcellularLocation>
</comment>
<feature type="compositionally biased region" description="Basic and acidic residues" evidence="7">
    <location>
        <begin position="777"/>
        <end position="811"/>
    </location>
</feature>
<dbReference type="Proteomes" id="UP000236621">
    <property type="component" value="Unassembled WGS sequence"/>
</dbReference>
<feature type="compositionally biased region" description="Basic and acidic residues" evidence="7">
    <location>
        <begin position="171"/>
        <end position="185"/>
    </location>
</feature>
<dbReference type="FunFam" id="1.10.10.440:FF:000033">
    <property type="entry name" value="Formin binding protein (FNB3)"/>
    <property type="match status" value="1"/>
</dbReference>
<dbReference type="GO" id="GO:0045292">
    <property type="term" value="P:mRNA cis splicing, via spliceosome"/>
    <property type="evidence" value="ECO:0007669"/>
    <property type="project" value="InterPro"/>
</dbReference>
<reference evidence="10 11" key="1">
    <citation type="submission" date="2017-08" db="EMBL/GenBank/DDBJ databases">
        <title>Harnessing the power of phylogenomics to disentangle the directionality and signatures of interkingdom host jumping in the parasitic fungal genus Tolypocladium.</title>
        <authorList>
            <person name="Quandt C.A."/>
            <person name="Patterson W."/>
            <person name="Spatafora J.W."/>
        </authorList>
    </citation>
    <scope>NUCLEOTIDE SEQUENCE [LARGE SCALE GENOMIC DNA]</scope>
    <source>
        <strain evidence="10 11">CBS 113982</strain>
    </source>
</reference>
<evidence type="ECO:0000256" key="5">
    <source>
        <dbReference type="ARBA" id="ARBA00023242"/>
    </source>
</evidence>
<evidence type="ECO:0000259" key="9">
    <source>
        <dbReference type="PROSITE" id="PS51676"/>
    </source>
</evidence>
<keyword evidence="5" id="KW-0539">Nucleus</keyword>
<feature type="region of interest" description="Disordered" evidence="7">
    <location>
        <begin position="12"/>
        <end position="31"/>
    </location>
</feature>
<feature type="domain" description="WW" evidence="8">
    <location>
        <begin position="57"/>
        <end position="90"/>
    </location>
</feature>
<feature type="region of interest" description="Disordered" evidence="7">
    <location>
        <begin position="611"/>
        <end position="838"/>
    </location>
</feature>
<feature type="domain" description="FF" evidence="9">
    <location>
        <begin position="272"/>
        <end position="328"/>
    </location>
</feature>
<sequence length="838" mass="97468">DDNIAAARFLACPRSPPPARRPLDEAVPSRAPRRLARVTMNGFATAYAGGYGQPPPPSPASAWQEHHTPDGRAYYYNTFTKVTQWTKPEEIMTPAERALANQPWKEYTAEGGRKYWYNTDTKQSSWEMPEAFKNALGANDTRNYTAPPASYGQGGQGPHGQGGYGGGGRQGYRDQGRGGRDARDDRQLARSFVPAAIDNGPEYATKEEAVAAFVKVLKRYGVQPDWAWEQVLKTVGKDQQFRSIKNPKARKEEFAKYCQNVVLEEQERAKERLAKLRADFETMLKRHPDITHSTRWKTARPIIEGETIFRSTDDDREREQLFNEYILGLNKAHNEQQETRRKAALNGLKELLPKLHLTAYTRWDDAQQIVSVARKDPKYQVLTMSEIITEFQEHIKYLERAVNEKRQTDKKTKFRRQRRHRDAYRALLADLLRDGKIKAGSQWSHVREIVKDDERYRNMLAQGGVSTAPLLFWDVVEDEERALRGPRNDVLDALEDKRFDLTETTTVDEFMAVMKEDRRTANADPATLHLIFERLREKRAAKREDEKHTDRHQRHAVDNLRSFMKRLDPPIMPGDTYENVRPRLSKAPEFQAVGSEDSARHAFDRHMRRLRERVDEEPQHERHRHRRNSHVSSERDLPRRTRDRSRGERSHRGGRSSRRSRSPGQDPYEADRRRAVAERERNHRKSAMAENVLSGDRGRPSSPPRRERDRDHRERDRDHDRYARPRRSEDVPFTRERRDREDERERPPHRPIDTRSADELNYGDERPAGSSGPRRRRPDDDDGLGRRDSRDSKRLKTDQSGDRTPQREGRQQRTKTPPAAPREAKDIRSGSEEGEIEE</sequence>
<feature type="non-terminal residue" evidence="10">
    <location>
        <position position="1"/>
    </location>
</feature>
<accession>A0A2K3QAC4</accession>
<name>A0A2K3QAC4_9HYPO</name>
<dbReference type="InterPro" id="IPR002713">
    <property type="entry name" value="FF_domain"/>
</dbReference>
<evidence type="ECO:0000259" key="8">
    <source>
        <dbReference type="PROSITE" id="PS50020"/>
    </source>
</evidence>
<dbReference type="Pfam" id="PF00397">
    <property type="entry name" value="WW"/>
    <property type="match status" value="2"/>
</dbReference>
<dbReference type="Pfam" id="PF25432">
    <property type="entry name" value="FF_PRPF40A"/>
    <property type="match status" value="1"/>
</dbReference>
<evidence type="ECO:0000256" key="7">
    <source>
        <dbReference type="SAM" id="MobiDB-lite"/>
    </source>
</evidence>
<feature type="region of interest" description="Disordered" evidence="7">
    <location>
        <begin position="46"/>
        <end position="65"/>
    </location>
</feature>
<dbReference type="PANTHER" id="PTHR11864:SF0">
    <property type="entry name" value="PRP40 PRE-MRNA PROCESSING FACTOR 40 HOMOLOG A (YEAST)"/>
    <property type="match status" value="1"/>
</dbReference>
<dbReference type="InterPro" id="IPR001202">
    <property type="entry name" value="WW_dom"/>
</dbReference>
<dbReference type="PROSITE" id="PS51676">
    <property type="entry name" value="FF"/>
    <property type="match status" value="1"/>
</dbReference>
<keyword evidence="3" id="KW-0677">Repeat</keyword>
<dbReference type="InterPro" id="IPR039726">
    <property type="entry name" value="Prp40-like"/>
</dbReference>
<feature type="domain" description="WW" evidence="8">
    <location>
        <begin position="103"/>
        <end position="131"/>
    </location>
</feature>
<dbReference type="STRING" id="45235.A0A2K3QAC4"/>
<dbReference type="PROSITE" id="PS50020">
    <property type="entry name" value="WW_DOMAIN_2"/>
    <property type="match status" value="2"/>
</dbReference>
<keyword evidence="11" id="KW-1185">Reference proteome</keyword>
<evidence type="ECO:0000313" key="10">
    <source>
        <dbReference type="EMBL" id="PNY24505.1"/>
    </source>
</evidence>
<dbReference type="FunFam" id="1.10.10.440:FF:000013">
    <property type="entry name" value="pre-mRNA-processing protein 40A isoform X1"/>
    <property type="match status" value="1"/>
</dbReference>
<evidence type="ECO:0000313" key="11">
    <source>
        <dbReference type="Proteomes" id="UP000236621"/>
    </source>
</evidence>
<evidence type="ECO:0000256" key="3">
    <source>
        <dbReference type="ARBA" id="ARBA00022737"/>
    </source>
</evidence>
<evidence type="ECO:0000256" key="4">
    <source>
        <dbReference type="ARBA" id="ARBA00023187"/>
    </source>
</evidence>
<dbReference type="Gene3D" id="2.20.70.10">
    <property type="match status" value="2"/>
</dbReference>
<feature type="compositionally biased region" description="Gly residues" evidence="7">
    <location>
        <begin position="152"/>
        <end position="170"/>
    </location>
</feature>
<keyword evidence="4" id="KW-0508">mRNA splicing</keyword>
<dbReference type="EMBL" id="NRSZ01000875">
    <property type="protein sequence ID" value="PNY24505.1"/>
    <property type="molecule type" value="Genomic_DNA"/>
</dbReference>
<dbReference type="GO" id="GO:0003723">
    <property type="term" value="F:RNA binding"/>
    <property type="evidence" value="ECO:0007669"/>
    <property type="project" value="TreeGrafter"/>
</dbReference>
<keyword evidence="2" id="KW-0507">mRNA processing</keyword>
<protein>
    <submittedName>
        <fullName evidence="10">Pre-mRNA-processing protein prp40</fullName>
    </submittedName>
</protein>
<feature type="coiled-coil region" evidence="6">
    <location>
        <begin position="259"/>
        <end position="286"/>
    </location>
</feature>
<feature type="compositionally biased region" description="Basic residues" evidence="7">
    <location>
        <begin position="652"/>
        <end position="661"/>
    </location>
</feature>
<feature type="compositionally biased region" description="Basic and acidic residues" evidence="7">
    <location>
        <begin position="632"/>
        <end position="651"/>
    </location>
</feature>
<organism evidence="10 11">
    <name type="scientific">Tolypocladium capitatum</name>
    <dbReference type="NCBI Taxonomy" id="45235"/>
    <lineage>
        <taxon>Eukaryota</taxon>
        <taxon>Fungi</taxon>
        <taxon>Dikarya</taxon>
        <taxon>Ascomycota</taxon>
        <taxon>Pezizomycotina</taxon>
        <taxon>Sordariomycetes</taxon>
        <taxon>Hypocreomycetidae</taxon>
        <taxon>Hypocreales</taxon>
        <taxon>Ophiocordycipitaceae</taxon>
        <taxon>Tolypocladium</taxon>
    </lineage>
</organism>
<evidence type="ECO:0000256" key="6">
    <source>
        <dbReference type="SAM" id="Coils"/>
    </source>
</evidence>
<dbReference type="Pfam" id="PF01846">
    <property type="entry name" value="FF"/>
    <property type="match status" value="3"/>
</dbReference>
<dbReference type="InterPro" id="IPR036020">
    <property type="entry name" value="WW_dom_sf"/>
</dbReference>
<feature type="compositionally biased region" description="Basic and acidic residues" evidence="7">
    <location>
        <begin position="822"/>
        <end position="831"/>
    </location>
</feature>
<feature type="compositionally biased region" description="Basic and acidic residues" evidence="7">
    <location>
        <begin position="669"/>
        <end position="681"/>
    </location>
</feature>
<comment type="caution">
    <text evidence="10">The sequence shown here is derived from an EMBL/GenBank/DDBJ whole genome shotgun (WGS) entry which is preliminary data.</text>
</comment>
<gene>
    <name evidence="10" type="ORF">TCAP_05555</name>
</gene>
<dbReference type="GO" id="GO:0005685">
    <property type="term" value="C:U1 snRNP"/>
    <property type="evidence" value="ECO:0007669"/>
    <property type="project" value="TreeGrafter"/>
</dbReference>
<evidence type="ECO:0000256" key="1">
    <source>
        <dbReference type="ARBA" id="ARBA00004123"/>
    </source>
</evidence>
<feature type="compositionally biased region" description="Basic and acidic residues" evidence="7">
    <location>
        <begin position="696"/>
        <end position="767"/>
    </location>
</feature>
<evidence type="ECO:0000256" key="2">
    <source>
        <dbReference type="ARBA" id="ARBA00022664"/>
    </source>
</evidence>
<dbReference type="SUPFAM" id="SSF81698">
    <property type="entry name" value="FF domain"/>
    <property type="match status" value="5"/>
</dbReference>
<dbReference type="SMART" id="SM00456">
    <property type="entry name" value="WW"/>
    <property type="match status" value="2"/>
</dbReference>
<dbReference type="SMART" id="SM00441">
    <property type="entry name" value="FF"/>
    <property type="match status" value="5"/>
</dbReference>
<keyword evidence="6" id="KW-0175">Coiled coil</keyword>
<dbReference type="CDD" id="cd00201">
    <property type="entry name" value="WW"/>
    <property type="match status" value="2"/>
</dbReference>
<feature type="region of interest" description="Disordered" evidence="7">
    <location>
        <begin position="139"/>
        <end position="185"/>
    </location>
</feature>
<dbReference type="GO" id="GO:0071004">
    <property type="term" value="C:U2-type prespliceosome"/>
    <property type="evidence" value="ECO:0007669"/>
    <property type="project" value="TreeGrafter"/>
</dbReference>
<dbReference type="OrthoDB" id="187617at2759"/>